<organism evidence="1 2">
    <name type="scientific">Candidatus Terraquivivens tikiterensis</name>
    <dbReference type="NCBI Taxonomy" id="1980982"/>
    <lineage>
        <taxon>Archaea</taxon>
        <taxon>Nitrososphaerota</taxon>
        <taxon>Candidatus Wolframiiraptoraceae</taxon>
        <taxon>Candidatus Terraquivivens</taxon>
    </lineage>
</organism>
<reference evidence="1 2" key="1">
    <citation type="submission" date="2017-04" db="EMBL/GenBank/DDBJ databases">
        <title>Draft Aigarchaeota genome from a New Zealand hot spring.</title>
        <authorList>
            <person name="Reysenbach A.-L."/>
            <person name="Donaho J.A."/>
            <person name="Gerhart J."/>
            <person name="Kelley J.F."/>
            <person name="Kouba K."/>
            <person name="Podar M."/>
            <person name="Stott M."/>
        </authorList>
    </citation>
    <scope>NUCLEOTIDE SEQUENCE [LARGE SCALE GENOMIC DNA]</scope>
    <source>
        <strain evidence="1">NZ13_MG1</strain>
    </source>
</reference>
<name>A0A2R7YA92_9ARCH</name>
<dbReference type="AlphaFoldDB" id="A0A2R7YA92"/>
<gene>
    <name evidence="1" type="ORF">B9J98_02305</name>
</gene>
<sequence length="65" mass="7806">MQGLYRKTWGISVMVHEQGERYEGRRRVVKGRKADVLRFREAVGLIIKRRQEALKRKTHPLRVYV</sequence>
<evidence type="ECO:0000313" key="2">
    <source>
        <dbReference type="Proteomes" id="UP000244066"/>
    </source>
</evidence>
<protein>
    <submittedName>
        <fullName evidence="1">Uncharacterized protein</fullName>
    </submittedName>
</protein>
<accession>A0A2R7YA92</accession>
<proteinExistence type="predicted"/>
<dbReference type="Proteomes" id="UP000244066">
    <property type="component" value="Unassembled WGS sequence"/>
</dbReference>
<evidence type="ECO:0000313" key="1">
    <source>
        <dbReference type="EMBL" id="PUA33792.1"/>
    </source>
</evidence>
<comment type="caution">
    <text evidence="1">The sequence shown here is derived from an EMBL/GenBank/DDBJ whole genome shotgun (WGS) entry which is preliminary data.</text>
</comment>
<dbReference type="EMBL" id="NDWU01000004">
    <property type="protein sequence ID" value="PUA33792.1"/>
    <property type="molecule type" value="Genomic_DNA"/>
</dbReference>